<accession>A0A653E4M7</accession>
<dbReference type="GO" id="GO:0042121">
    <property type="term" value="P:alginic acid biosynthetic process"/>
    <property type="evidence" value="ECO:0007669"/>
    <property type="project" value="UniProtKB-KW"/>
</dbReference>
<dbReference type="FunFam" id="3.90.550.10:FF:000046">
    <property type="entry name" value="Mannose-1-phosphate guanylyltransferase (GDP)"/>
    <property type="match status" value="1"/>
</dbReference>
<dbReference type="InterPro" id="IPR006375">
    <property type="entry name" value="Man1P_GuaTrfase/Man6P_Isoase"/>
</dbReference>
<evidence type="ECO:0000259" key="22">
    <source>
        <dbReference type="Pfam" id="PF01050"/>
    </source>
</evidence>
<evidence type="ECO:0000313" key="24">
    <source>
        <dbReference type="EMBL" id="VEV96732.1"/>
    </source>
</evidence>
<evidence type="ECO:0000256" key="18">
    <source>
        <dbReference type="ARBA" id="ARBA00057590"/>
    </source>
</evidence>
<comment type="pathway">
    <text evidence="3">Nucleotide-sugar biosynthesis; GDP-alpha-D-mannose biosynthesis; alpha-D-mannose 1-phosphate from D-fructose 6-phosphate: step 1/2.</text>
</comment>
<keyword evidence="13" id="KW-0342">GTP-binding</keyword>
<dbReference type="Pfam" id="PF00483">
    <property type="entry name" value="NTP_transferase"/>
    <property type="match status" value="1"/>
</dbReference>
<feature type="domain" description="Nucleotidyl transferase" evidence="21">
    <location>
        <begin position="4"/>
        <end position="285"/>
    </location>
</feature>
<dbReference type="Gene3D" id="3.90.550.10">
    <property type="entry name" value="Spore Coat Polysaccharide Biosynthesis Protein SpsA, Chain A"/>
    <property type="match status" value="1"/>
</dbReference>
<evidence type="ECO:0000259" key="21">
    <source>
        <dbReference type="Pfam" id="PF00483"/>
    </source>
</evidence>
<proteinExistence type="inferred from homology"/>
<keyword evidence="9" id="KW-0808">Transferase</keyword>
<evidence type="ECO:0000256" key="9">
    <source>
        <dbReference type="ARBA" id="ARBA00022679"/>
    </source>
</evidence>
<dbReference type="InterPro" id="IPR001538">
    <property type="entry name" value="Man6P_isomerase-2_C"/>
</dbReference>
<dbReference type="CDD" id="cd02213">
    <property type="entry name" value="cupin_PMI_typeII_C"/>
    <property type="match status" value="1"/>
</dbReference>
<reference evidence="24" key="1">
    <citation type="submission" date="2019-02" db="EMBL/GenBank/DDBJ databases">
        <authorList>
            <consortium name="Genoscope - CEA"/>
            <person name="William W."/>
        </authorList>
    </citation>
    <scope>NUCLEOTIDE SEQUENCE [LARGE SCALE GENOMIC DNA]</scope>
    <source>
        <strain evidence="24">YSy11</strain>
    </source>
</reference>
<evidence type="ECO:0000256" key="2">
    <source>
        <dbReference type="ARBA" id="ARBA00001941"/>
    </source>
</evidence>
<dbReference type="EMBL" id="LR215729">
    <property type="protein sequence ID" value="VEV96732.1"/>
    <property type="molecule type" value="Genomic_DNA"/>
</dbReference>
<evidence type="ECO:0000256" key="16">
    <source>
        <dbReference type="ARBA" id="ARBA00023285"/>
    </source>
</evidence>
<evidence type="ECO:0000256" key="1">
    <source>
        <dbReference type="ARBA" id="ARBA00000757"/>
    </source>
</evidence>
<dbReference type="InterPro" id="IPR014710">
    <property type="entry name" value="RmlC-like_jellyroll"/>
</dbReference>
<evidence type="ECO:0000256" key="5">
    <source>
        <dbReference type="ARBA" id="ARBA00006115"/>
    </source>
</evidence>
<evidence type="ECO:0000259" key="23">
    <source>
        <dbReference type="Pfam" id="PF22640"/>
    </source>
</evidence>
<evidence type="ECO:0000256" key="20">
    <source>
        <dbReference type="RuleBase" id="RU004190"/>
    </source>
</evidence>
<evidence type="ECO:0000256" key="10">
    <source>
        <dbReference type="ARBA" id="ARBA00022695"/>
    </source>
</evidence>
<keyword evidence="11" id="KW-0547">Nucleotide-binding</keyword>
<evidence type="ECO:0000256" key="6">
    <source>
        <dbReference type="ARBA" id="ARBA00011245"/>
    </source>
</evidence>
<comment type="similarity">
    <text evidence="5 20">Belongs to the mannose-6-phosphate isomerase type 2 family.</text>
</comment>
<dbReference type="Pfam" id="PF22640">
    <property type="entry name" value="ManC_GMP_beta-helix"/>
    <property type="match status" value="1"/>
</dbReference>
<dbReference type="SUPFAM" id="SSF53448">
    <property type="entry name" value="Nucleotide-diphospho-sugar transferases"/>
    <property type="match status" value="1"/>
</dbReference>
<comment type="catalytic activity">
    <reaction evidence="1">
        <text>D-mannose 6-phosphate = D-fructose 6-phosphate</text>
        <dbReference type="Rhea" id="RHEA:12356"/>
        <dbReference type="ChEBI" id="CHEBI:58735"/>
        <dbReference type="ChEBI" id="CHEBI:61527"/>
        <dbReference type="EC" id="5.3.1.8"/>
    </reaction>
</comment>
<dbReference type="UniPathway" id="UPA00126">
    <property type="reaction ID" value="UER00930"/>
</dbReference>
<evidence type="ECO:0000256" key="7">
    <source>
        <dbReference type="ARBA" id="ARBA00011956"/>
    </source>
</evidence>
<dbReference type="FunFam" id="2.60.120.10:FF:000032">
    <property type="entry name" value="Mannose-1-phosphate guanylyltransferase/mannose-6-phosphate isomerase"/>
    <property type="match status" value="1"/>
</dbReference>
<dbReference type="GO" id="GO:0005525">
    <property type="term" value="F:GTP binding"/>
    <property type="evidence" value="ECO:0007669"/>
    <property type="project" value="UniProtKB-KW"/>
</dbReference>
<evidence type="ECO:0000256" key="15">
    <source>
        <dbReference type="ARBA" id="ARBA00023268"/>
    </source>
</evidence>
<dbReference type="InterPro" id="IPR049577">
    <property type="entry name" value="GMPP_N"/>
</dbReference>
<keyword evidence="16" id="KW-0170">Cobalt</keyword>
<keyword evidence="14" id="KW-0413">Isomerase</keyword>
<evidence type="ECO:0000256" key="13">
    <source>
        <dbReference type="ARBA" id="ARBA00023134"/>
    </source>
</evidence>
<dbReference type="GO" id="GO:0009298">
    <property type="term" value="P:GDP-mannose biosynthetic process"/>
    <property type="evidence" value="ECO:0007669"/>
    <property type="project" value="UniProtKB-UniPathway"/>
</dbReference>
<dbReference type="GO" id="GO:0004475">
    <property type="term" value="F:mannose-1-phosphate guanylyltransferase (GTP) activity"/>
    <property type="evidence" value="ECO:0007669"/>
    <property type="project" value="UniProtKB-EC"/>
</dbReference>
<dbReference type="Gene3D" id="2.60.120.10">
    <property type="entry name" value="Jelly Rolls"/>
    <property type="match status" value="1"/>
</dbReference>
<dbReference type="PANTHER" id="PTHR46390:SF1">
    <property type="entry name" value="MANNOSE-1-PHOSPHATE GUANYLYLTRANSFERASE"/>
    <property type="match status" value="1"/>
</dbReference>
<keyword evidence="12" id="KW-0016">Alginate biosynthesis</keyword>
<keyword evidence="15" id="KW-0511">Multifunctional enzyme</keyword>
<comment type="function">
    <text evidence="18">Produces a precursor for alginate polymerization. The alginate layer provides a protective barrier against host immune defenses and antibiotics.</text>
</comment>
<evidence type="ECO:0000256" key="19">
    <source>
        <dbReference type="ARBA" id="ARBA00067387"/>
    </source>
</evidence>
<evidence type="ECO:0000256" key="17">
    <source>
        <dbReference type="ARBA" id="ARBA00047343"/>
    </source>
</evidence>
<name>A0A653E4M7_9PSED</name>
<dbReference type="Pfam" id="PF01050">
    <property type="entry name" value="MannoseP_isomer"/>
    <property type="match status" value="1"/>
</dbReference>
<evidence type="ECO:0000256" key="14">
    <source>
        <dbReference type="ARBA" id="ARBA00023235"/>
    </source>
</evidence>
<feature type="domain" description="Mannose-6-phosphate isomerase type II C-terminal" evidence="22">
    <location>
        <begin position="360"/>
        <end position="472"/>
    </location>
</feature>
<dbReference type="NCBIfam" id="TIGR01479">
    <property type="entry name" value="GMP_PMI"/>
    <property type="match status" value="1"/>
</dbReference>
<gene>
    <name evidence="24" type="primary">xanB</name>
    <name evidence="24" type="ORF">PMYSY11_1685</name>
</gene>
<evidence type="ECO:0000256" key="3">
    <source>
        <dbReference type="ARBA" id="ARBA00004666"/>
    </source>
</evidence>
<comment type="catalytic activity">
    <reaction evidence="17">
        <text>alpha-D-mannose 1-phosphate + GTP + H(+) = GDP-alpha-D-mannose + diphosphate</text>
        <dbReference type="Rhea" id="RHEA:15229"/>
        <dbReference type="ChEBI" id="CHEBI:15378"/>
        <dbReference type="ChEBI" id="CHEBI:33019"/>
        <dbReference type="ChEBI" id="CHEBI:37565"/>
        <dbReference type="ChEBI" id="CHEBI:57527"/>
        <dbReference type="ChEBI" id="CHEBI:58409"/>
        <dbReference type="EC" id="2.7.7.13"/>
    </reaction>
</comment>
<evidence type="ECO:0000256" key="11">
    <source>
        <dbReference type="ARBA" id="ARBA00022741"/>
    </source>
</evidence>
<dbReference type="GO" id="GO:0004476">
    <property type="term" value="F:mannose-6-phosphate isomerase activity"/>
    <property type="evidence" value="ECO:0007669"/>
    <property type="project" value="UniProtKB-EC"/>
</dbReference>
<dbReference type="EC" id="2.7.7.13" evidence="8"/>
<dbReference type="AlphaFoldDB" id="A0A653E4M7"/>
<dbReference type="PANTHER" id="PTHR46390">
    <property type="entry name" value="MANNOSE-1-PHOSPHATE GUANYLYLTRANSFERASE"/>
    <property type="match status" value="1"/>
</dbReference>
<evidence type="ECO:0000256" key="4">
    <source>
        <dbReference type="ARBA" id="ARBA00004823"/>
    </source>
</evidence>
<dbReference type="InterPro" id="IPR051161">
    <property type="entry name" value="Mannose-6P_isomerase_type2"/>
</dbReference>
<dbReference type="InterPro" id="IPR029044">
    <property type="entry name" value="Nucleotide-diphossugar_trans"/>
</dbReference>
<comment type="pathway">
    <text evidence="4">Nucleotide-sugar biosynthesis; GDP-alpha-D-mannose biosynthesis; GDP-alpha-D-mannose from alpha-D-mannose 1-phosphate (GTP route): step 1/1.</text>
</comment>
<dbReference type="CDD" id="cd02509">
    <property type="entry name" value="GDP-M1P_Guanylyltransferase"/>
    <property type="match status" value="1"/>
</dbReference>
<comment type="cofactor">
    <cofactor evidence="2">
        <name>Co(2+)</name>
        <dbReference type="ChEBI" id="CHEBI:48828"/>
    </cofactor>
</comment>
<comment type="subunit">
    <text evidence="6">Monomer.</text>
</comment>
<organism evidence="24">
    <name type="scientific">Pseudomonas marincola</name>
    <dbReference type="NCBI Taxonomy" id="437900"/>
    <lineage>
        <taxon>Bacteria</taxon>
        <taxon>Pseudomonadati</taxon>
        <taxon>Pseudomonadota</taxon>
        <taxon>Gammaproteobacteria</taxon>
        <taxon>Pseudomonadales</taxon>
        <taxon>Pseudomonadaceae</taxon>
        <taxon>Pseudomonas</taxon>
    </lineage>
</organism>
<keyword evidence="10" id="KW-0548">Nucleotidyltransferase</keyword>
<dbReference type="InterPro" id="IPR005835">
    <property type="entry name" value="NTP_transferase_dom"/>
</dbReference>
<sequence>MLVPVVLSGGAGTRLWPVSRAGQPKPFMTLPDGESLLQKTYRRAAGLAGSGEIVTVTHRDYYFQSRDHWHAAVGTGQPAHFILEPCSRNTAPAIAAAALAIASRHGDQSIVLIMPADHLIADAAAFEQAVTQACNLAEQGYLVTFGLEPQSAETGFGYIQAAAGLAGQGWAMVRRFVEKPDRDTAQAFVSSGEYLWNCGIFCATASTLLSELQVHAPELLAEVKRCVDLSPTLAAPALVQQELNGAHFSQCADISIDYALLEHSTKVAVVRASFDWSDIGSWPAVAALMPPDSANNRVLGDVLLVDSQRNLVHGDSRLIATLGVEDLLIVDTADAVLVAHANRAQDVRVLVDQLKATAHEAHLIHRTVQRPWGNYTVLEQDQGFKIKRVVVRPGAALSLQSHRLRSEHWVVVQGQARVISGDTECVLERNQSTYIAAGQRHRLANPGESDLVLIEVQSGDYLEEDDIVRYDDDYGRDA</sequence>
<feature type="domain" description="MannoseP isomerase/GMP-like beta-helix" evidence="23">
    <location>
        <begin position="300"/>
        <end position="354"/>
    </location>
</feature>
<protein>
    <recommendedName>
        <fullName evidence="19">Alginate biosynthesis protein AlgA</fullName>
        <ecNumber evidence="8">2.7.7.13</ecNumber>
        <ecNumber evidence="7">5.3.1.8</ecNumber>
    </recommendedName>
</protein>
<evidence type="ECO:0000256" key="12">
    <source>
        <dbReference type="ARBA" id="ARBA00022841"/>
    </source>
</evidence>
<evidence type="ECO:0000256" key="8">
    <source>
        <dbReference type="ARBA" id="ARBA00012387"/>
    </source>
</evidence>
<dbReference type="EC" id="5.3.1.8" evidence="7"/>
<dbReference type="RefSeq" id="WP_150548025.1">
    <property type="nucleotide sequence ID" value="NZ_LR215729.2"/>
</dbReference>
<dbReference type="InterPro" id="IPR054566">
    <property type="entry name" value="ManC/GMP-like_b-helix"/>
</dbReference>
<dbReference type="SUPFAM" id="SSF51182">
    <property type="entry name" value="RmlC-like cupins"/>
    <property type="match status" value="1"/>
</dbReference>
<dbReference type="InterPro" id="IPR011051">
    <property type="entry name" value="RmlC_Cupin_sf"/>
</dbReference>